<dbReference type="Gene3D" id="3.30.300.30">
    <property type="match status" value="1"/>
</dbReference>
<name>A0ABY8QPR1_9MICO</name>
<dbReference type="InterPro" id="IPR020845">
    <property type="entry name" value="AMP-binding_CS"/>
</dbReference>
<dbReference type="InterPro" id="IPR042099">
    <property type="entry name" value="ANL_N_sf"/>
</dbReference>
<organism evidence="5 6">
    <name type="scientific">Saxibacter everestensis</name>
    <dbReference type="NCBI Taxonomy" id="2909229"/>
    <lineage>
        <taxon>Bacteria</taxon>
        <taxon>Bacillati</taxon>
        <taxon>Actinomycetota</taxon>
        <taxon>Actinomycetes</taxon>
        <taxon>Micrococcales</taxon>
        <taxon>Brevibacteriaceae</taxon>
        <taxon>Saxibacter</taxon>
    </lineage>
</organism>
<dbReference type="EMBL" id="CP090958">
    <property type="protein sequence ID" value="WGW10954.1"/>
    <property type="molecule type" value="Genomic_DNA"/>
</dbReference>
<sequence>MRVLTINPNAISDPLDLLDPLSEALDGSGPAVEIQPAGSAISDSPYVDVLPEDTALIVPTSGSTGAAKKVVLSRRALIASGRATAVRLDGPGHWLLPLSVAHIAGLQVLIRSVLAGTSPTTLDTSIPFDAEGFAEAVARMPAAPTPRYTSLVPTQLARLLHETDSGCSAAIRAARSFEAILVGGAALSPRLAEEAAAAGLRLVTTYGMSETCGGCVYDGVPLDGVQARTDAAGRLSLGGEVVASGYLLADANGSAGVSSAEGARLGQQSFSTDRAGTRWFSTSDMGTVHDSRVTVQGRADDVIISGGINVAPAAVEDVIGSMPGVAEVLVTSVPDDEWGQKVVALLCTDSHLPPISLAAVRDRVGQTLGRASAPREIITVPAIPLRGLGKPDRVAARDLAVDYLRVR</sequence>
<dbReference type="InterPro" id="IPR000873">
    <property type="entry name" value="AMP-dep_synth/lig_dom"/>
</dbReference>
<dbReference type="SUPFAM" id="SSF56801">
    <property type="entry name" value="Acetyl-CoA synthetase-like"/>
    <property type="match status" value="1"/>
</dbReference>
<protein>
    <submittedName>
        <fullName evidence="5">AMP-binding protein</fullName>
    </submittedName>
</protein>
<feature type="domain" description="AMP-binding enzyme C-terminal" evidence="4">
    <location>
        <begin position="315"/>
        <end position="390"/>
    </location>
</feature>
<dbReference type="PROSITE" id="PS00455">
    <property type="entry name" value="AMP_BINDING"/>
    <property type="match status" value="1"/>
</dbReference>
<evidence type="ECO:0000256" key="2">
    <source>
        <dbReference type="ARBA" id="ARBA00022598"/>
    </source>
</evidence>
<dbReference type="Pfam" id="PF13193">
    <property type="entry name" value="AMP-binding_C"/>
    <property type="match status" value="1"/>
</dbReference>
<dbReference type="Gene3D" id="3.40.50.12780">
    <property type="entry name" value="N-terminal domain of ligase-like"/>
    <property type="match status" value="1"/>
</dbReference>
<comment type="similarity">
    <text evidence="1">Belongs to the ATP-dependent AMP-binding enzyme family.</text>
</comment>
<dbReference type="InterPro" id="IPR045851">
    <property type="entry name" value="AMP-bd_C_sf"/>
</dbReference>
<gene>
    <name evidence="5" type="ORF">LWF01_12665</name>
</gene>
<feature type="domain" description="AMP-dependent synthetase/ligase" evidence="3">
    <location>
        <begin position="43"/>
        <end position="236"/>
    </location>
</feature>
<dbReference type="InterPro" id="IPR025110">
    <property type="entry name" value="AMP-bd_C"/>
</dbReference>
<dbReference type="Pfam" id="PF00501">
    <property type="entry name" value="AMP-binding"/>
    <property type="match status" value="1"/>
</dbReference>
<accession>A0ABY8QPR1</accession>
<proteinExistence type="inferred from homology"/>
<keyword evidence="6" id="KW-1185">Reference proteome</keyword>
<dbReference type="PANTHER" id="PTHR43201:SF5">
    <property type="entry name" value="MEDIUM-CHAIN ACYL-COA LIGASE ACSF2, MITOCHONDRIAL"/>
    <property type="match status" value="1"/>
</dbReference>
<evidence type="ECO:0000259" key="3">
    <source>
        <dbReference type="Pfam" id="PF00501"/>
    </source>
</evidence>
<evidence type="ECO:0000313" key="5">
    <source>
        <dbReference type="EMBL" id="WGW10954.1"/>
    </source>
</evidence>
<keyword evidence="2" id="KW-0436">Ligase</keyword>
<evidence type="ECO:0000259" key="4">
    <source>
        <dbReference type="Pfam" id="PF13193"/>
    </source>
</evidence>
<dbReference type="PANTHER" id="PTHR43201">
    <property type="entry name" value="ACYL-COA SYNTHETASE"/>
    <property type="match status" value="1"/>
</dbReference>
<reference evidence="5 6" key="1">
    <citation type="submission" date="2023-05" db="EMBL/GenBank/DDBJ databases">
        <title>Lithophilousrod everest ZFBP1038 complete genpme.</title>
        <authorList>
            <person name="Tian M."/>
        </authorList>
    </citation>
    <scope>NUCLEOTIDE SEQUENCE [LARGE SCALE GENOMIC DNA]</scope>
    <source>
        <strain evidence="5 6">ZFBP1038</strain>
    </source>
</reference>
<evidence type="ECO:0000256" key="1">
    <source>
        <dbReference type="ARBA" id="ARBA00006432"/>
    </source>
</evidence>
<dbReference type="RefSeq" id="WP_349637736.1">
    <property type="nucleotide sequence ID" value="NZ_CP090958.1"/>
</dbReference>
<evidence type="ECO:0000313" key="6">
    <source>
        <dbReference type="Proteomes" id="UP001209083"/>
    </source>
</evidence>
<dbReference type="Proteomes" id="UP001209083">
    <property type="component" value="Chromosome"/>
</dbReference>